<dbReference type="InterPro" id="IPR011856">
    <property type="entry name" value="tRNA_endonuc-like_dom_sf"/>
</dbReference>
<dbReference type="Pfam" id="PF02021">
    <property type="entry name" value="UPF0102"/>
    <property type="match status" value="1"/>
</dbReference>
<dbReference type="InterPro" id="IPR011335">
    <property type="entry name" value="Restrct_endonuc-II-like"/>
</dbReference>
<dbReference type="GO" id="GO:0003676">
    <property type="term" value="F:nucleic acid binding"/>
    <property type="evidence" value="ECO:0007669"/>
    <property type="project" value="InterPro"/>
</dbReference>
<dbReference type="PANTHER" id="PTHR34039:SF1">
    <property type="entry name" value="UPF0102 PROTEIN YRAN"/>
    <property type="match status" value="1"/>
</dbReference>
<accession>A0A941W3N8</accession>
<dbReference type="NCBIfam" id="NF009154">
    <property type="entry name" value="PRK12497.3-3"/>
    <property type="match status" value="1"/>
</dbReference>
<gene>
    <name evidence="3" type="ORF">MAG551_01724</name>
</gene>
<sequence length="129" mass="14830">MKSDQLNPKELCIKGENLAAKFLKKSGYKILKRNYVSRYGEIDIVAYDKGTISFVEVKTRQSENYGPPELAVTREKRKRIIKTSLNYLAINHIEGIDYRFDVVSILFKEDDTNPNIELFKDAFTADGAF</sequence>
<evidence type="ECO:0000313" key="4">
    <source>
        <dbReference type="Proteomes" id="UP000722750"/>
    </source>
</evidence>
<comment type="similarity">
    <text evidence="1 2">Belongs to the UPF0102 family.</text>
</comment>
<dbReference type="HAMAP" id="MF_00048">
    <property type="entry name" value="UPF0102"/>
    <property type="match status" value="1"/>
</dbReference>
<evidence type="ECO:0000256" key="1">
    <source>
        <dbReference type="ARBA" id="ARBA00006738"/>
    </source>
</evidence>
<dbReference type="AlphaFoldDB" id="A0A941W3N8"/>
<evidence type="ECO:0000256" key="2">
    <source>
        <dbReference type="HAMAP-Rule" id="MF_00048"/>
    </source>
</evidence>
<dbReference type="NCBIfam" id="TIGR00252">
    <property type="entry name" value="YraN family protein"/>
    <property type="match status" value="1"/>
</dbReference>
<dbReference type="PANTHER" id="PTHR34039">
    <property type="entry name" value="UPF0102 PROTEIN YRAN"/>
    <property type="match status" value="1"/>
</dbReference>
<dbReference type="InterPro" id="IPR003509">
    <property type="entry name" value="UPF0102_YraN-like"/>
</dbReference>
<dbReference type="NCBIfam" id="NF009150">
    <property type="entry name" value="PRK12497.1-3"/>
    <property type="match status" value="1"/>
</dbReference>
<dbReference type="Gene3D" id="3.40.1350.10">
    <property type="match status" value="1"/>
</dbReference>
<name>A0A941W3N8_9BACT</name>
<organism evidence="3 4">
    <name type="scientific">Candidatus Scalindua arabica</name>
    <dbReference type="NCBI Taxonomy" id="1127984"/>
    <lineage>
        <taxon>Bacteria</taxon>
        <taxon>Pseudomonadati</taxon>
        <taxon>Planctomycetota</taxon>
        <taxon>Candidatus Brocadiia</taxon>
        <taxon>Candidatus Brocadiales</taxon>
        <taxon>Candidatus Scalinduaceae</taxon>
        <taxon>Candidatus Scalindua</taxon>
    </lineage>
</organism>
<dbReference type="Proteomes" id="UP000722750">
    <property type="component" value="Unassembled WGS sequence"/>
</dbReference>
<comment type="caution">
    <text evidence="3">The sequence shown here is derived from an EMBL/GenBank/DDBJ whole genome shotgun (WGS) entry which is preliminary data.</text>
</comment>
<evidence type="ECO:0000313" key="3">
    <source>
        <dbReference type="EMBL" id="MBS1258663.1"/>
    </source>
</evidence>
<protein>
    <recommendedName>
        <fullName evidence="2">UPF0102 protein MAG551_01724</fullName>
    </recommendedName>
</protein>
<reference evidence="3" key="1">
    <citation type="journal article" date="2021" name="ISME J.">
        <title>Fine-scale metabolic discontinuity in a stratified prokaryote microbiome of a Red Sea deep halocline.</title>
        <authorList>
            <person name="Michoud G."/>
            <person name="Ngugi D.K."/>
            <person name="Barozzi A."/>
            <person name="Merlino G."/>
            <person name="Calleja M.L."/>
            <person name="Delgado-Huertas A."/>
            <person name="Moran X.A.G."/>
            <person name="Daffonchio D."/>
        </authorList>
    </citation>
    <scope>NUCLEOTIDE SEQUENCE</scope>
    <source>
        <strain evidence="3">SuakinDeep_MAG55_1</strain>
    </source>
</reference>
<dbReference type="CDD" id="cd20736">
    <property type="entry name" value="PoNe_Nuclease"/>
    <property type="match status" value="1"/>
</dbReference>
<dbReference type="SUPFAM" id="SSF52980">
    <property type="entry name" value="Restriction endonuclease-like"/>
    <property type="match status" value="1"/>
</dbReference>
<proteinExistence type="inferred from homology"/>
<dbReference type="EMBL" id="JAANXD010000073">
    <property type="protein sequence ID" value="MBS1258663.1"/>
    <property type="molecule type" value="Genomic_DNA"/>
</dbReference>